<keyword evidence="6" id="KW-0564">Palmitate</keyword>
<evidence type="ECO:0000256" key="9">
    <source>
        <dbReference type="PIRSR" id="PIRSR601019-1"/>
    </source>
</evidence>
<comment type="subunit">
    <text evidence="1">G proteins are composed of 3 units; alpha, beta and gamma. The alpha chain contains the guanine nucleotide binding site.</text>
</comment>
<keyword evidence="12" id="KW-1185">Reference proteome</keyword>
<protein>
    <submittedName>
        <fullName evidence="13">Guanine nucleotide-binding protein alpha-6 subunit</fullName>
    </submittedName>
</protein>
<dbReference type="Gene3D" id="3.40.50.300">
    <property type="entry name" value="P-loop containing nucleotide triphosphate hydrolases"/>
    <property type="match status" value="1"/>
</dbReference>
<dbReference type="SUPFAM" id="SSF52540">
    <property type="entry name" value="P-loop containing nucleoside triphosphate hydrolases"/>
    <property type="match status" value="1"/>
</dbReference>
<dbReference type="PRINTS" id="PR00318">
    <property type="entry name" value="GPROTEINA"/>
</dbReference>
<feature type="region of interest" description="Disordered" evidence="11">
    <location>
        <begin position="1"/>
        <end position="34"/>
    </location>
</feature>
<keyword evidence="4 9" id="KW-0547">Nucleotide-binding</keyword>
<evidence type="ECO:0000256" key="11">
    <source>
        <dbReference type="SAM" id="MobiDB-lite"/>
    </source>
</evidence>
<evidence type="ECO:0000313" key="12">
    <source>
        <dbReference type="Proteomes" id="UP000038045"/>
    </source>
</evidence>
<evidence type="ECO:0000256" key="2">
    <source>
        <dbReference type="ARBA" id="ARBA00022707"/>
    </source>
</evidence>
<evidence type="ECO:0000256" key="10">
    <source>
        <dbReference type="PIRSR" id="PIRSR601019-2"/>
    </source>
</evidence>
<name>A0A0N5A3Z3_PARTI</name>
<dbReference type="AlphaFoldDB" id="A0A0N5A3Z3"/>
<dbReference type="STRING" id="131310.A0A0N5A3Z3"/>
<dbReference type="GO" id="GO:0005525">
    <property type="term" value="F:GTP binding"/>
    <property type="evidence" value="ECO:0007669"/>
    <property type="project" value="UniProtKB-KW"/>
</dbReference>
<keyword evidence="8" id="KW-0449">Lipoprotein</keyword>
<keyword evidence="3 10" id="KW-0479">Metal-binding</keyword>
<dbReference type="SUPFAM" id="SSF47895">
    <property type="entry name" value="Transducin (alpha subunit), insertion domain"/>
    <property type="match status" value="1"/>
</dbReference>
<evidence type="ECO:0000256" key="3">
    <source>
        <dbReference type="ARBA" id="ARBA00022723"/>
    </source>
</evidence>
<dbReference type="FunFam" id="3.40.50.300:FF:000692">
    <property type="entry name" value="Guanine nucleotide-binding protein subunit alpha"/>
    <property type="match status" value="1"/>
</dbReference>
<dbReference type="GO" id="GO:0046872">
    <property type="term" value="F:metal ion binding"/>
    <property type="evidence" value="ECO:0007669"/>
    <property type="project" value="UniProtKB-KW"/>
</dbReference>
<evidence type="ECO:0000256" key="1">
    <source>
        <dbReference type="ARBA" id="ARBA00011356"/>
    </source>
</evidence>
<dbReference type="PANTHER" id="PTHR10218:SF247">
    <property type="entry name" value="GUANINE NUCLEOTIDE-BINDING PROTEIN ALPHA-6 SUBUNIT"/>
    <property type="match status" value="1"/>
</dbReference>
<keyword evidence="7" id="KW-0807">Transducer</keyword>
<dbReference type="GO" id="GO:0003924">
    <property type="term" value="F:GTPase activity"/>
    <property type="evidence" value="ECO:0007669"/>
    <property type="project" value="InterPro"/>
</dbReference>
<dbReference type="InterPro" id="IPR027417">
    <property type="entry name" value="P-loop_NTPase"/>
</dbReference>
<dbReference type="InterPro" id="IPR011025">
    <property type="entry name" value="GproteinA_insert"/>
</dbReference>
<feature type="binding site" evidence="9">
    <location>
        <begin position="187"/>
        <end position="193"/>
    </location>
    <ligand>
        <name>GTP</name>
        <dbReference type="ChEBI" id="CHEBI:37565"/>
    </ligand>
</feature>
<evidence type="ECO:0000313" key="13">
    <source>
        <dbReference type="WBParaSite" id="PTRK_0001634700.1"/>
    </source>
</evidence>
<dbReference type="Proteomes" id="UP000038045">
    <property type="component" value="Unplaced"/>
</dbReference>
<feature type="binding site" evidence="9">
    <location>
        <begin position="212"/>
        <end position="216"/>
    </location>
    <ligand>
        <name>GTP</name>
        <dbReference type="ChEBI" id="CHEBI:37565"/>
    </ligand>
</feature>
<feature type="compositionally biased region" description="Basic and acidic residues" evidence="11">
    <location>
        <begin position="13"/>
        <end position="34"/>
    </location>
</feature>
<organism evidence="12 13">
    <name type="scientific">Parastrongyloides trichosuri</name>
    <name type="common">Possum-specific nematode worm</name>
    <dbReference type="NCBI Taxonomy" id="131310"/>
    <lineage>
        <taxon>Eukaryota</taxon>
        <taxon>Metazoa</taxon>
        <taxon>Ecdysozoa</taxon>
        <taxon>Nematoda</taxon>
        <taxon>Chromadorea</taxon>
        <taxon>Rhabditida</taxon>
        <taxon>Tylenchina</taxon>
        <taxon>Panagrolaimomorpha</taxon>
        <taxon>Strongyloidoidea</taxon>
        <taxon>Strongyloididae</taxon>
        <taxon>Parastrongyloides</taxon>
    </lineage>
</organism>
<feature type="binding site" evidence="9">
    <location>
        <begin position="53"/>
        <end position="58"/>
    </location>
    <ligand>
        <name>GTP</name>
        <dbReference type="ChEBI" id="CHEBI:37565"/>
    </ligand>
</feature>
<dbReference type="GO" id="GO:0031683">
    <property type="term" value="F:G-protein beta/gamma-subunit complex binding"/>
    <property type="evidence" value="ECO:0007669"/>
    <property type="project" value="InterPro"/>
</dbReference>
<feature type="binding site" evidence="10">
    <location>
        <position position="193"/>
    </location>
    <ligand>
        <name>Mg(2+)</name>
        <dbReference type="ChEBI" id="CHEBI:18420"/>
    </ligand>
</feature>
<feature type="binding site" evidence="9">
    <location>
        <begin position="281"/>
        <end position="284"/>
    </location>
    <ligand>
        <name>GTP</name>
        <dbReference type="ChEBI" id="CHEBI:37565"/>
    </ligand>
</feature>
<sequence>MGSSHSLVSGSKNNEKRNGLNSAKDKAMSAKEEAARIKENDRKFKILLLGGSECGKTTIFKQMRVLHLNGFSDGDRESYKQMILTNTVQCLGQLLDACKKYRISHETLMERHIEIFYIFKNEFLNHNSTKVPADIARTMKRIWYTQQVQAAYQKRWNFSLLDNAKYFLESIDRIFDTNYVPTTDDILHCRYPTTEINELNFRYRKVNFRMVDVGGQRSERRKWIHCFDNVNMVLFVVALNEFNQKDPEDEKYNRLLQNRSIFKTIVQSDFFRKAAIVLFFNKYDIFQEQIKYTSFKDSWKDYEGGTTLDEYTKYIKTSFQSCVPDSSKYYSYLTTATDTNNIDFVFASSVQHTVNQNLKAVGLRE</sequence>
<evidence type="ECO:0000256" key="8">
    <source>
        <dbReference type="ARBA" id="ARBA00023288"/>
    </source>
</evidence>
<dbReference type="GO" id="GO:0007188">
    <property type="term" value="P:adenylate cyclase-modulating G protein-coupled receptor signaling pathway"/>
    <property type="evidence" value="ECO:0007669"/>
    <property type="project" value="TreeGrafter"/>
</dbReference>
<dbReference type="Pfam" id="PF00503">
    <property type="entry name" value="G-alpha"/>
    <property type="match status" value="1"/>
</dbReference>
<dbReference type="SMART" id="SM00275">
    <property type="entry name" value="G_alpha"/>
    <property type="match status" value="1"/>
</dbReference>
<feature type="binding site" evidence="9">
    <location>
        <position position="336"/>
    </location>
    <ligand>
        <name>GTP</name>
        <dbReference type="ChEBI" id="CHEBI:37565"/>
    </ligand>
</feature>
<accession>A0A0N5A3Z3</accession>
<evidence type="ECO:0000256" key="4">
    <source>
        <dbReference type="ARBA" id="ARBA00022741"/>
    </source>
</evidence>
<dbReference type="GO" id="GO:0005737">
    <property type="term" value="C:cytoplasm"/>
    <property type="evidence" value="ECO:0007669"/>
    <property type="project" value="TreeGrafter"/>
</dbReference>
<keyword evidence="10" id="KW-0460">Magnesium</keyword>
<keyword evidence="2" id="KW-0519">Myristate</keyword>
<dbReference type="PANTHER" id="PTHR10218">
    <property type="entry name" value="GTP-BINDING PROTEIN ALPHA SUBUNIT"/>
    <property type="match status" value="1"/>
</dbReference>
<feature type="compositionally biased region" description="Polar residues" evidence="11">
    <location>
        <begin position="1"/>
        <end position="12"/>
    </location>
</feature>
<reference evidence="13" key="1">
    <citation type="submission" date="2017-02" db="UniProtKB">
        <authorList>
            <consortium name="WormBaseParasite"/>
        </authorList>
    </citation>
    <scope>IDENTIFICATION</scope>
</reference>
<keyword evidence="5 9" id="KW-0342">GTP-binding</keyword>
<dbReference type="Gene3D" id="1.10.400.10">
    <property type="entry name" value="GI Alpha 1, domain 2-like"/>
    <property type="match status" value="1"/>
</dbReference>
<dbReference type="GO" id="GO:0005834">
    <property type="term" value="C:heterotrimeric G-protein complex"/>
    <property type="evidence" value="ECO:0007669"/>
    <property type="project" value="TreeGrafter"/>
</dbReference>
<dbReference type="CDD" id="cd00066">
    <property type="entry name" value="G-alpha"/>
    <property type="match status" value="1"/>
</dbReference>
<proteinExistence type="predicted"/>
<feature type="binding site" evidence="10">
    <location>
        <position position="57"/>
    </location>
    <ligand>
        <name>Mg(2+)</name>
        <dbReference type="ChEBI" id="CHEBI:18420"/>
    </ligand>
</feature>
<dbReference type="WBParaSite" id="PTRK_0001634700.1">
    <property type="protein sequence ID" value="PTRK_0001634700.1"/>
    <property type="gene ID" value="PTRK_0001634700"/>
</dbReference>
<evidence type="ECO:0000256" key="5">
    <source>
        <dbReference type="ARBA" id="ARBA00023134"/>
    </source>
</evidence>
<evidence type="ECO:0000256" key="6">
    <source>
        <dbReference type="ARBA" id="ARBA00023139"/>
    </source>
</evidence>
<dbReference type="PROSITE" id="PS51882">
    <property type="entry name" value="G_ALPHA"/>
    <property type="match status" value="1"/>
</dbReference>
<dbReference type="GO" id="GO:0001664">
    <property type="term" value="F:G protein-coupled receptor binding"/>
    <property type="evidence" value="ECO:0007669"/>
    <property type="project" value="TreeGrafter"/>
</dbReference>
<evidence type="ECO:0000256" key="7">
    <source>
        <dbReference type="ARBA" id="ARBA00023224"/>
    </source>
</evidence>
<dbReference type="InterPro" id="IPR001019">
    <property type="entry name" value="Gprotein_alpha_su"/>
</dbReference>